<dbReference type="SUPFAM" id="SSF46458">
    <property type="entry name" value="Globin-like"/>
    <property type="match status" value="1"/>
</dbReference>
<sequence>MEQKLEAITDAFYQSVVDVDKLRNIIVQHSTIERLKQTLRDHLFQILNGEITMKPTWGKDSVLPKTTNG</sequence>
<dbReference type="GO" id="GO:0019825">
    <property type="term" value="F:oxygen binding"/>
    <property type="evidence" value="ECO:0007669"/>
    <property type="project" value="InterPro"/>
</dbReference>
<name>A0A2R9SLN2_9BACL</name>
<keyword evidence="3" id="KW-1185">Reference proteome</keyword>
<dbReference type="InterPro" id="IPR044398">
    <property type="entry name" value="Globin-sensor_dom"/>
</dbReference>
<dbReference type="Gene3D" id="1.10.490.10">
    <property type="entry name" value="Globins"/>
    <property type="match status" value="1"/>
</dbReference>
<gene>
    <name evidence="2" type="ORF">PVOR_31154</name>
</gene>
<dbReference type="Pfam" id="PF11563">
    <property type="entry name" value="Protoglobin"/>
    <property type="match status" value="1"/>
</dbReference>
<evidence type="ECO:0000259" key="1">
    <source>
        <dbReference type="Pfam" id="PF11563"/>
    </source>
</evidence>
<comment type="caution">
    <text evidence="2">The sequence shown here is derived from an EMBL/GenBank/DDBJ whole genome shotgun (WGS) entry which is preliminary data.</text>
</comment>
<dbReference type="KEGG" id="pvo:PVOR_31154"/>
<dbReference type="InterPro" id="IPR009050">
    <property type="entry name" value="Globin-like_sf"/>
</dbReference>
<dbReference type="Proteomes" id="UP000003094">
    <property type="component" value="Unassembled WGS sequence"/>
</dbReference>
<accession>A0A2R9SLN2</accession>
<proteinExistence type="predicted"/>
<evidence type="ECO:0000313" key="2">
    <source>
        <dbReference type="EMBL" id="EFU38267.1"/>
    </source>
</evidence>
<evidence type="ECO:0000313" key="3">
    <source>
        <dbReference type="Proteomes" id="UP000003094"/>
    </source>
</evidence>
<reference evidence="2 3" key="1">
    <citation type="journal article" date="2010" name="BMC Genomics">
        <title>Genome sequence of the pattern forming Paenibacillus vortex bacterium reveals potential for thriving in complex environments.</title>
        <authorList>
            <person name="Sirota-Madi A."/>
            <person name="Olender T."/>
            <person name="Helman Y."/>
            <person name="Ingham C."/>
            <person name="Brainis I."/>
            <person name="Roth D."/>
            <person name="Hagi E."/>
            <person name="Brodsky L."/>
            <person name="Leshkowitz D."/>
            <person name="Galatenko V."/>
            <person name="Nikolaev V."/>
            <person name="Mugasimangalam R.C."/>
            <person name="Bransburg-Zabary S."/>
            <person name="Gutnick D.L."/>
            <person name="Lancet D."/>
            <person name="Ben-Jacob E."/>
        </authorList>
    </citation>
    <scope>NUCLEOTIDE SEQUENCE [LARGE SCALE GENOMIC DNA]</scope>
    <source>
        <strain evidence="2 3">V453</strain>
    </source>
</reference>
<dbReference type="EMBL" id="ADHJ01000054">
    <property type="protein sequence ID" value="EFU38267.1"/>
    <property type="molecule type" value="Genomic_DNA"/>
</dbReference>
<dbReference type="GO" id="GO:0020037">
    <property type="term" value="F:heme binding"/>
    <property type="evidence" value="ECO:0007669"/>
    <property type="project" value="InterPro"/>
</dbReference>
<protein>
    <submittedName>
        <fullName evidence="2">Methyl-accepting chemotaxis protein</fullName>
    </submittedName>
</protein>
<dbReference type="AlphaFoldDB" id="A0A2R9SLN2"/>
<dbReference type="InterPro" id="IPR012292">
    <property type="entry name" value="Globin/Proto"/>
</dbReference>
<feature type="domain" description="Globin-sensor" evidence="1">
    <location>
        <begin position="2"/>
        <end position="54"/>
    </location>
</feature>
<organism evidence="2 3">
    <name type="scientific">Paenibacillus vortex V453</name>
    <dbReference type="NCBI Taxonomy" id="715225"/>
    <lineage>
        <taxon>Bacteria</taxon>
        <taxon>Bacillati</taxon>
        <taxon>Bacillota</taxon>
        <taxon>Bacilli</taxon>
        <taxon>Bacillales</taxon>
        <taxon>Paenibacillaceae</taxon>
        <taxon>Paenibacillus</taxon>
    </lineage>
</organism>